<evidence type="ECO:0000313" key="3">
    <source>
        <dbReference type="EMBL" id="WPF81279.1"/>
    </source>
</evidence>
<dbReference type="RefSeq" id="WP_319155604.1">
    <property type="nucleotide sequence ID" value="NZ_CP138359.1"/>
</dbReference>
<dbReference type="Proteomes" id="UP001304340">
    <property type="component" value="Chromosome"/>
</dbReference>
<keyword evidence="4" id="KW-1185">Reference proteome</keyword>
<dbReference type="InterPro" id="IPR007357">
    <property type="entry name" value="PhrB-like"/>
</dbReference>
<dbReference type="Gene3D" id="1.10.10.1710">
    <property type="entry name" value="Deoxyribodipyrimidine photolyase-related"/>
    <property type="match status" value="1"/>
</dbReference>
<dbReference type="KEGG" id="sbil:SANBI_002567"/>
<protein>
    <submittedName>
        <fullName evidence="3">Cryptochrome/photolyase family protein</fullName>
    </submittedName>
</protein>
<dbReference type="PANTHER" id="PTHR38657:SF1">
    <property type="entry name" value="SLR1343 PROTEIN"/>
    <property type="match status" value="1"/>
</dbReference>
<dbReference type="InterPro" id="IPR036134">
    <property type="entry name" value="Crypto/Photolyase_FAD-like_sf"/>
</dbReference>
<dbReference type="Pfam" id="PF04244">
    <property type="entry name" value="DPRP"/>
    <property type="match status" value="1"/>
</dbReference>
<gene>
    <name evidence="3" type="ORF">SANBI_002567</name>
</gene>
<evidence type="ECO:0000256" key="1">
    <source>
        <dbReference type="SAM" id="MobiDB-lite"/>
    </source>
</evidence>
<dbReference type="Gene3D" id="1.25.40.80">
    <property type="match status" value="1"/>
</dbReference>
<dbReference type="Gene3D" id="1.10.579.10">
    <property type="entry name" value="DNA Cyclobutane Dipyrimidine Photolyase, subunit A, domain 3"/>
    <property type="match status" value="1"/>
</dbReference>
<dbReference type="SUPFAM" id="SSF48173">
    <property type="entry name" value="Cryptochrome/photolyase FAD-binding domain"/>
    <property type="match status" value="1"/>
</dbReference>
<dbReference type="Pfam" id="PF03441">
    <property type="entry name" value="FAD_binding_7"/>
    <property type="match status" value="1"/>
</dbReference>
<dbReference type="InterPro" id="IPR052551">
    <property type="entry name" value="UV-DNA_repair_photolyase"/>
</dbReference>
<dbReference type="EMBL" id="CP138359">
    <property type="protein sequence ID" value="WPF81279.1"/>
    <property type="molecule type" value="Genomic_DNA"/>
</dbReference>
<dbReference type="AlphaFoldDB" id="A0AAF0Z2W1"/>
<accession>A0AAF0Z2W1</accession>
<feature type="region of interest" description="Disordered" evidence="1">
    <location>
        <begin position="1"/>
        <end position="23"/>
    </location>
</feature>
<dbReference type="PANTHER" id="PTHR38657">
    <property type="entry name" value="SLR1343 PROTEIN"/>
    <property type="match status" value="1"/>
</dbReference>
<sequence length="582" mass="65563">MTAVPPPTPHPNPAPHLAQTPPLNRAPLPHLRLVLPHQLFDEHLDAGLGTLFVVVEHDLLFRQYRFHSHKLVLHRASTERFAARLRARGHEVRTLRSDAGRSSHDQLCALVRGLSPVQVTFFDVVDDWMERDLRSALADGGYTLHADDVLETPSFLTDRAQVDAWFAGNAPRMQDFYVWQRRRLDVLLDGDQPVGGRWSYDADNRKKLPRDYVPHVVGRFARHPVLRDEGTFDLESLFDDPADDTAGGYDGDHRDGRAHADGSRPDRAARPQEVDEAIAWVAAEFPDAPGDPQLFAWPTSADEAREHLDEFVRERLHDFGPYEDAISTEHPFIAHSLLTAALNIGLLDPRDVLQAVLDGADESTPLASVEGFVRQVIGWREYMRATYRVYGRRMRTSNYLGHTHALGDGWWDATTGLEPVDLVISRVLATGYAHHIERLMVLGNAMSLLRVDPDEVYLWFMEMFIDAYDWVMVPNVYAMSQFAAGTAITTKPYVSGSSYLRKMSDLPPGEWRADWDGLYWAFVEDQRPVFEANHRATMVVALLDKMAPTTLREHRRRAGALLEPEAGASGLLRTQPADPSSG</sequence>
<organism evidence="3 4">
    <name type="scientific">Sanguibacter biliveldensis</name>
    <dbReference type="NCBI Taxonomy" id="3030830"/>
    <lineage>
        <taxon>Bacteria</taxon>
        <taxon>Bacillati</taxon>
        <taxon>Actinomycetota</taxon>
        <taxon>Actinomycetes</taxon>
        <taxon>Micrococcales</taxon>
        <taxon>Sanguibacteraceae</taxon>
        <taxon>Sanguibacter</taxon>
    </lineage>
</organism>
<feature type="compositionally biased region" description="Pro residues" evidence="1">
    <location>
        <begin position="1"/>
        <end position="14"/>
    </location>
</feature>
<evidence type="ECO:0000313" key="4">
    <source>
        <dbReference type="Proteomes" id="UP001304340"/>
    </source>
</evidence>
<feature type="domain" description="Cryptochrome/DNA photolyase FAD-binding" evidence="2">
    <location>
        <begin position="405"/>
        <end position="494"/>
    </location>
</feature>
<feature type="region of interest" description="Disordered" evidence="1">
    <location>
        <begin position="237"/>
        <end position="271"/>
    </location>
</feature>
<reference evidence="4" key="1">
    <citation type="submission" date="2023-11" db="EMBL/GenBank/DDBJ databases">
        <authorList>
            <person name="Helweg L.P."/>
            <person name="Kiel A."/>
            <person name="Hitz F."/>
            <person name="Ruckert-Reed C."/>
            <person name="Busche T."/>
            <person name="Kaltschmidt B."/>
            <person name="Kaltschmidt C."/>
        </authorList>
    </citation>
    <scope>NUCLEOTIDE SEQUENCE [LARGE SCALE GENOMIC DNA]</scope>
    <source>
        <strain evidence="4">4.1</strain>
    </source>
</reference>
<evidence type="ECO:0000259" key="2">
    <source>
        <dbReference type="Pfam" id="PF03441"/>
    </source>
</evidence>
<name>A0AAF0Z2W1_9MICO</name>
<feature type="compositionally biased region" description="Basic and acidic residues" evidence="1">
    <location>
        <begin position="250"/>
        <end position="271"/>
    </location>
</feature>
<dbReference type="InterPro" id="IPR005101">
    <property type="entry name" value="Cryptochr/Photolyase_FAD-bd"/>
</dbReference>
<proteinExistence type="predicted"/>